<dbReference type="AlphaFoldDB" id="A0A5F7ZTU1"/>
<dbReference type="VEuPathDB" id="HostDB:ENSMMUG00000031393"/>
<accession>A0A5F7ZTU1</accession>
<dbReference type="VGNC" id="VGNC:72476">
    <property type="gene designation" value="ERICH2"/>
</dbReference>
<name>A0A5F7ZTU1_MACMU</name>
<organism evidence="2 3">
    <name type="scientific">Macaca mulatta</name>
    <name type="common">Rhesus macaque</name>
    <dbReference type="NCBI Taxonomy" id="9544"/>
    <lineage>
        <taxon>Eukaryota</taxon>
        <taxon>Metazoa</taxon>
        <taxon>Chordata</taxon>
        <taxon>Craniata</taxon>
        <taxon>Vertebrata</taxon>
        <taxon>Euteleostomi</taxon>
        <taxon>Mammalia</taxon>
        <taxon>Eutheria</taxon>
        <taxon>Euarchontoglires</taxon>
        <taxon>Primates</taxon>
        <taxon>Haplorrhini</taxon>
        <taxon>Catarrhini</taxon>
        <taxon>Cercopithecidae</taxon>
        <taxon>Cercopithecinae</taxon>
        <taxon>Macaca</taxon>
    </lineage>
</organism>
<feature type="compositionally biased region" description="Pro residues" evidence="1">
    <location>
        <begin position="229"/>
        <end position="247"/>
    </location>
</feature>
<feature type="compositionally biased region" description="Polar residues" evidence="1">
    <location>
        <begin position="293"/>
        <end position="304"/>
    </location>
</feature>
<feature type="region of interest" description="Disordered" evidence="1">
    <location>
        <begin position="434"/>
        <end position="464"/>
    </location>
</feature>
<feature type="compositionally biased region" description="Low complexity" evidence="1">
    <location>
        <begin position="218"/>
        <end position="228"/>
    </location>
</feature>
<protein>
    <submittedName>
        <fullName evidence="2">Glutamate rich 2</fullName>
    </submittedName>
</protein>
<dbReference type="PaxDb" id="9544-ENSMMUP00000038175"/>
<evidence type="ECO:0000313" key="4">
    <source>
        <dbReference type="VGNC" id="VGNC:72476"/>
    </source>
</evidence>
<proteinExistence type="predicted"/>
<reference evidence="2" key="4">
    <citation type="submission" date="2025-09" db="UniProtKB">
        <authorList>
            <consortium name="Ensembl"/>
        </authorList>
    </citation>
    <scope>IDENTIFICATION</scope>
    <source>
        <strain evidence="2">17573</strain>
    </source>
</reference>
<dbReference type="Bgee" id="ENSMMUG00000031393">
    <property type="expression patterns" value="Expressed in testis and 21 other cell types or tissues"/>
</dbReference>
<reference evidence="2" key="3">
    <citation type="submission" date="2025-08" db="UniProtKB">
        <authorList>
            <consortium name="Ensembl"/>
        </authorList>
    </citation>
    <scope>IDENTIFICATION</scope>
    <source>
        <strain evidence="2">17573</strain>
    </source>
</reference>
<feature type="region of interest" description="Disordered" evidence="1">
    <location>
        <begin position="161"/>
        <end position="343"/>
    </location>
</feature>
<evidence type="ECO:0000256" key="1">
    <source>
        <dbReference type="SAM" id="MobiDB-lite"/>
    </source>
</evidence>
<reference evidence="2" key="2">
    <citation type="submission" date="2019-01" db="EMBL/GenBank/DDBJ databases">
        <authorList>
            <person name="Graves T."/>
            <person name="Eichler E.E."/>
            <person name="Wilson R.K."/>
        </authorList>
    </citation>
    <scope>NUCLEOTIDE SEQUENCE [LARGE SCALE GENOMIC DNA]</scope>
    <source>
        <strain evidence="2">17573</strain>
    </source>
</reference>
<reference evidence="3" key="1">
    <citation type="journal article" date="2007" name="Science">
        <title>Evolutionary and biomedical insights from the rhesus macaque genome.</title>
        <authorList>
            <person name="Gibbs R.A."/>
            <person name="Rogers J."/>
            <person name="Katze M.G."/>
            <person name="Bumgarner R."/>
            <person name="Weinstock G.M."/>
            <person name="Mardis E.R."/>
            <person name="Remington K.A."/>
            <person name="Strausberg R.L."/>
            <person name="Venter J.C."/>
            <person name="Wilson R.K."/>
            <person name="Batzer M.A."/>
            <person name="Bustamante C.D."/>
            <person name="Eichler E.E."/>
            <person name="Hahn M.W."/>
            <person name="Hardison R.C."/>
            <person name="Makova K.D."/>
            <person name="Miller W."/>
            <person name="Milosavljevic A."/>
            <person name="Palermo R.E."/>
            <person name="Siepel A."/>
            <person name="Sikela J.M."/>
            <person name="Attaway T."/>
            <person name="Bell S."/>
            <person name="Bernard K.E."/>
            <person name="Buhay C.J."/>
            <person name="Chandrabose M.N."/>
            <person name="Dao M."/>
            <person name="Davis C."/>
            <person name="Delehaunty K.D."/>
            <person name="Ding Y."/>
            <person name="Dinh H.H."/>
            <person name="Dugan-Rocha S."/>
            <person name="Fulton L.A."/>
            <person name="Gabisi R.A."/>
            <person name="Garner T.T."/>
            <person name="Godfrey J."/>
            <person name="Hawes A.C."/>
            <person name="Hernandez J."/>
            <person name="Hines S."/>
            <person name="Holder M."/>
            <person name="Hume J."/>
            <person name="Jhangiani S.N."/>
            <person name="Joshi V."/>
            <person name="Khan Z.M."/>
            <person name="Kirkness E.F."/>
            <person name="Cree A."/>
            <person name="Fowler R.G."/>
            <person name="Lee S."/>
            <person name="Lewis L.R."/>
            <person name="Li Z."/>
            <person name="Liu Y.-S."/>
            <person name="Moore S.M."/>
            <person name="Muzny D."/>
            <person name="Nazareth L.V."/>
            <person name="Ngo D.N."/>
            <person name="Okwuonu G.O."/>
            <person name="Pai G."/>
            <person name="Parker D."/>
            <person name="Paul H.A."/>
            <person name="Pfannkoch C."/>
            <person name="Pohl C.S."/>
            <person name="Rogers Y.-H.C."/>
            <person name="Ruiz S.J."/>
            <person name="Sabo A."/>
            <person name="Santibanez J."/>
            <person name="Schneider B.W."/>
            <person name="Smith S.M."/>
            <person name="Sodergren E."/>
            <person name="Svatek A.F."/>
            <person name="Utterback T.R."/>
            <person name="Vattathil S."/>
            <person name="Warren W."/>
            <person name="White C.S."/>
            <person name="Chinwalla A.T."/>
            <person name="Feng Y."/>
            <person name="Halpern A.L."/>
            <person name="Hillier L.W."/>
            <person name="Huang X."/>
            <person name="Minx P."/>
            <person name="Nelson J.O."/>
            <person name="Pepin K.H."/>
            <person name="Qin X."/>
            <person name="Sutton G.G."/>
            <person name="Venter E."/>
            <person name="Walenz B.P."/>
            <person name="Wallis J.W."/>
            <person name="Worley K.C."/>
            <person name="Yang S.-P."/>
            <person name="Jones S.M."/>
            <person name="Marra M.A."/>
            <person name="Rocchi M."/>
            <person name="Schein J.E."/>
            <person name="Baertsch R."/>
            <person name="Clarke L."/>
            <person name="Csuros M."/>
            <person name="Glasscock J."/>
            <person name="Harris R.A."/>
            <person name="Havlak P."/>
            <person name="Jackson A.R."/>
            <person name="Jiang H."/>
            <person name="Liu Y."/>
            <person name="Messina D.N."/>
            <person name="Shen Y."/>
            <person name="Song H.X.-Z."/>
            <person name="Wylie T."/>
            <person name="Zhang L."/>
            <person name="Birney E."/>
            <person name="Han K."/>
            <person name="Konkel M.K."/>
            <person name="Lee J."/>
            <person name="Smit A.F.A."/>
            <person name="Ullmer B."/>
            <person name="Wang H."/>
            <person name="Xing J."/>
            <person name="Burhans R."/>
            <person name="Cheng Z."/>
            <person name="Karro J.E."/>
            <person name="Ma J."/>
            <person name="Raney B."/>
            <person name="She X."/>
            <person name="Cox M.J."/>
            <person name="Demuth J.P."/>
            <person name="Dumas L.J."/>
            <person name="Han S.-G."/>
            <person name="Hopkins J."/>
            <person name="Karimpour-Fard A."/>
            <person name="Kim Y.H."/>
            <person name="Pollack J.R."/>
            <person name="Vinar T."/>
            <person name="Addo-Quaye C."/>
            <person name="Degenhardt J."/>
            <person name="Denby A."/>
            <person name="Hubisz M.J."/>
            <person name="Indap A."/>
            <person name="Kosiol C."/>
            <person name="Lahn B.T."/>
            <person name="Lawson H.A."/>
            <person name="Marklein A."/>
            <person name="Nielsen R."/>
            <person name="Vallender E.J."/>
            <person name="Clark A.G."/>
            <person name="Ferguson B."/>
            <person name="Hernandez R.D."/>
            <person name="Hirani K."/>
            <person name="Kehrer-Sawatzki H."/>
            <person name="Kolb J."/>
            <person name="Patil S."/>
            <person name="Pu L.-L."/>
            <person name="Ren Y."/>
            <person name="Smith D.G."/>
            <person name="Wheeler D.A."/>
            <person name="Schenck I."/>
            <person name="Ball E.V."/>
            <person name="Chen R."/>
            <person name="Cooper D.N."/>
            <person name="Giardine B."/>
            <person name="Hsu F."/>
            <person name="Kent W.J."/>
            <person name="Lesk A."/>
            <person name="Nelson D.L."/>
            <person name="O'brien W.E."/>
            <person name="Pruefer K."/>
            <person name="Stenson P.D."/>
            <person name="Wallace J.C."/>
            <person name="Ke H."/>
            <person name="Liu X.-M."/>
            <person name="Wang P."/>
            <person name="Xiang A.P."/>
            <person name="Yang F."/>
            <person name="Barber G.P."/>
            <person name="Haussler D."/>
            <person name="Karolchik D."/>
            <person name="Kern A.D."/>
            <person name="Kuhn R.M."/>
            <person name="Smith K.E."/>
            <person name="Zwieg A.S."/>
        </authorList>
    </citation>
    <scope>NUCLEOTIDE SEQUENCE [LARGE SCALE GENOMIC DNA]</scope>
    <source>
        <strain evidence="3">17573</strain>
    </source>
</reference>
<feature type="compositionally biased region" description="Acidic residues" evidence="1">
    <location>
        <begin position="522"/>
        <end position="531"/>
    </location>
</feature>
<feature type="region of interest" description="Disordered" evidence="1">
    <location>
        <begin position="514"/>
        <end position="554"/>
    </location>
</feature>
<evidence type="ECO:0000313" key="2">
    <source>
        <dbReference type="Ensembl" id="ENSMMUP00000068058.1"/>
    </source>
</evidence>
<evidence type="ECO:0000313" key="3">
    <source>
        <dbReference type="Proteomes" id="UP000006718"/>
    </source>
</evidence>
<feature type="compositionally biased region" description="Low complexity" evidence="1">
    <location>
        <begin position="270"/>
        <end position="283"/>
    </location>
</feature>
<gene>
    <name evidence="2 4" type="primary">ERICH2</name>
</gene>
<feature type="compositionally biased region" description="Pro residues" evidence="1">
    <location>
        <begin position="176"/>
        <end position="217"/>
    </location>
</feature>
<feature type="compositionally biased region" description="Acidic residues" evidence="1">
    <location>
        <begin position="538"/>
        <end position="554"/>
    </location>
</feature>
<dbReference type="PANTHER" id="PTHR21520:SF2">
    <property type="entry name" value="GLUTAMATE-RICH PROTEIN 2"/>
    <property type="match status" value="1"/>
</dbReference>
<dbReference type="InterPro" id="IPR026703">
    <property type="entry name" value="ERICH2"/>
</dbReference>
<sequence>NSVTEKLPTLFCDPSSYLNTNTSHWLAWQSSSSGARGNLGCSRCGKSWVSGSNHLNLTSGKTGVQGLPPETHNLLGATSGWGTKSCRGHLFIHNQGHPSLPTRDFFLLPKFKTLRPPRPLPCPSLRIRYEHRHSNPLSFFGALEGNRCACARQSEGVCAQFPAPRDTHDRGAVPQPGRPPRPAPPDPPPSPAPGPPRPARSVPRPPPPSGLGPPPPSLSVAPRAAPASAPAPAPSPAVAPSPQPPPSAAARASSTRRAVSTATRRPRLGAQSPARAASRAGSRCLPFGWSAGESRQLTAKNRQNGRLLMSDPKEKVTIESNEAMSDKCLSGHRPRLTSKLNTPPTQISLNVAKTFSEKKEVPSKNIENKVSLKNIENRVSSRSIESKDILTNLQSDLLSSSCLKESTGEVSKDAVTVKQEKNNEYCLQDIDDKLSESAEDDDDDDTNDEDNDEDSNPKKNTQAPLELMAEFLRAEMAREYQLAKKLCQMILIYEPENPEAKEFFTLIEEMLLMEKTQNREQDGEDSDEDSSGESKGESDEELSDESSDEGEDGS</sequence>
<keyword evidence="3" id="KW-1185">Reference proteome</keyword>
<dbReference type="PANTHER" id="PTHR21520">
    <property type="entry name" value="GLUTAMATE-RICH PROTEIN 2"/>
    <property type="match status" value="1"/>
</dbReference>
<feature type="compositionally biased region" description="Acidic residues" evidence="1">
    <location>
        <begin position="437"/>
        <end position="454"/>
    </location>
</feature>
<dbReference type="GeneTree" id="ENSGT00390000017846"/>
<dbReference type="Ensembl" id="ENSMMUT00000085383.1">
    <property type="protein sequence ID" value="ENSMMUP00000068058.1"/>
    <property type="gene ID" value="ENSMMUG00000031393.3"/>
</dbReference>
<dbReference type="ExpressionAtlas" id="A0A5F7ZTU1">
    <property type="expression patterns" value="baseline"/>
</dbReference>
<feature type="compositionally biased region" description="Low complexity" evidence="1">
    <location>
        <begin position="248"/>
        <end position="263"/>
    </location>
</feature>
<dbReference type="Proteomes" id="UP000006718">
    <property type="component" value="Chromosome 12"/>
</dbReference>